<name>A0AAA9RY15_BOVIN</name>
<dbReference type="PROSITE" id="PS50039">
    <property type="entry name" value="FORK_HEAD_3"/>
    <property type="match status" value="1"/>
</dbReference>
<dbReference type="Pfam" id="PF00250">
    <property type="entry name" value="Forkhead"/>
    <property type="match status" value="1"/>
</dbReference>
<keyword evidence="8" id="KW-1185">Reference proteome</keyword>
<dbReference type="Gene3D" id="1.10.10.10">
    <property type="entry name" value="Winged helix-like DNA-binding domain superfamily/Winged helix DNA-binding domain"/>
    <property type="match status" value="1"/>
</dbReference>
<dbReference type="InterPro" id="IPR036388">
    <property type="entry name" value="WH-like_DNA-bd_sf"/>
</dbReference>
<dbReference type="PROSITE" id="PS00658">
    <property type="entry name" value="FORK_HEAD_2"/>
    <property type="match status" value="1"/>
</dbReference>
<dbReference type="GO" id="GO:0005634">
    <property type="term" value="C:nucleus"/>
    <property type="evidence" value="ECO:0007669"/>
    <property type="project" value="UniProtKB-SubCell"/>
</dbReference>
<reference evidence="7" key="2">
    <citation type="submission" date="2025-08" db="UniProtKB">
        <authorList>
            <consortium name="Ensembl"/>
        </authorList>
    </citation>
    <scope>IDENTIFICATION</scope>
    <source>
        <strain evidence="7">Hereford</strain>
    </source>
</reference>
<dbReference type="PANTHER" id="PTHR11829:SF167">
    <property type="entry name" value="HEPATOCYTE NUCLEAR FACTOR 3-BETA"/>
    <property type="match status" value="1"/>
</dbReference>
<evidence type="ECO:0000256" key="5">
    <source>
        <dbReference type="SAM" id="MobiDB-lite"/>
    </source>
</evidence>
<evidence type="ECO:0000313" key="8">
    <source>
        <dbReference type="Proteomes" id="UP000009136"/>
    </source>
</evidence>
<organism evidence="7 8">
    <name type="scientific">Bos taurus</name>
    <name type="common">Bovine</name>
    <dbReference type="NCBI Taxonomy" id="9913"/>
    <lineage>
        <taxon>Eukaryota</taxon>
        <taxon>Metazoa</taxon>
        <taxon>Chordata</taxon>
        <taxon>Craniata</taxon>
        <taxon>Vertebrata</taxon>
        <taxon>Euteleostomi</taxon>
        <taxon>Mammalia</taxon>
        <taxon>Eutheria</taxon>
        <taxon>Laurasiatheria</taxon>
        <taxon>Artiodactyla</taxon>
        <taxon>Ruminantia</taxon>
        <taxon>Pecora</taxon>
        <taxon>Bovidae</taxon>
        <taxon>Bovinae</taxon>
        <taxon>Bos</taxon>
    </lineage>
</organism>
<dbReference type="FunFam" id="1.10.10.10:FF:000042">
    <property type="entry name" value="hepatocyte nuclear factor 3-beta"/>
    <property type="match status" value="1"/>
</dbReference>
<evidence type="ECO:0000313" key="7">
    <source>
        <dbReference type="Ensembl" id="ENSBTAP00000076119.1"/>
    </source>
</evidence>
<evidence type="ECO:0000256" key="2">
    <source>
        <dbReference type="ARBA" id="ARBA00023125"/>
    </source>
</evidence>
<reference evidence="7" key="1">
    <citation type="submission" date="2018-03" db="EMBL/GenBank/DDBJ databases">
        <title>ARS-UCD1.2.</title>
        <authorList>
            <person name="Rosen B.D."/>
            <person name="Bickhart D.M."/>
            <person name="Koren S."/>
            <person name="Schnabel R.D."/>
            <person name="Hall R."/>
            <person name="Zimin A."/>
            <person name="Dreischer C."/>
            <person name="Schultheiss S."/>
            <person name="Schroeder S.G."/>
            <person name="Elsik C.G."/>
            <person name="Couldrey C."/>
            <person name="Liu G.E."/>
            <person name="Van Tassell C.P."/>
            <person name="Phillippy A.M."/>
            <person name="Smith T.P.L."/>
            <person name="Medrano J.F."/>
        </authorList>
    </citation>
    <scope>NUCLEOTIDE SEQUENCE [LARGE SCALE GENOMIC DNA]</scope>
    <source>
        <strain evidence="7">Hereford</strain>
    </source>
</reference>
<accession>A0AAA9RY15</accession>
<gene>
    <name evidence="7" type="primary">FOXA2</name>
</gene>
<keyword evidence="3 4" id="KW-0539">Nucleus</keyword>
<dbReference type="GO" id="GO:0045944">
    <property type="term" value="P:positive regulation of transcription by RNA polymerase II"/>
    <property type="evidence" value="ECO:0007669"/>
    <property type="project" value="UniProtKB-ARBA"/>
</dbReference>
<dbReference type="CDD" id="cd20039">
    <property type="entry name" value="FH_FOXA2"/>
    <property type="match status" value="1"/>
</dbReference>
<dbReference type="InterPro" id="IPR036390">
    <property type="entry name" value="WH_DNA-bd_sf"/>
</dbReference>
<dbReference type="AlphaFoldDB" id="A0AAA9RY15"/>
<sequence length="448" mass="46623">MLGAVKMEGHEPSDWSSYYTEPEGYSSVSNMNAGLGMNGMNTYMSMSAAAMGSGSGNMSAGSMNMSSYVGAGMSPSLAGMSPGAGAMAGMSGSAGAAGVGGMGPHLSPSLSPLGGQAAGAMGGLAPYANMNSMSPMYGQAGLSRARDPKTYRRSYTHAKPPYSYISLITMAIQQSPNKMLTLSEIYQWIMDLFPFYRQNQQRWQNSIRHSLSFNDCFLKVPRSPDKPGKGSFWTLHPDSGNMFENGCYLRRQKRFKCEKQLALKEAAGAAGGRRAGSRDSGGHRVTPLKRLPVPGAQARGPWGAEGDAGLGAEPPGAGALARAAAAAGRGPPAGPSASPGPAARGPPEAGAPLRLQPPLLHQQPHVVRAAAPSQPSPPPAPQNGPQGLRTGDALPRLRVPHAGKPGHGPGHEQSGPGYLAPGRRHLLLPGGVLPAHYELLVRRQRRPG</sequence>
<proteinExistence type="predicted"/>
<dbReference type="InterPro" id="IPR050211">
    <property type="entry name" value="FOX_domain-containing"/>
</dbReference>
<feature type="compositionally biased region" description="Low complexity" evidence="5">
    <location>
        <begin position="304"/>
        <end position="373"/>
    </location>
</feature>
<dbReference type="Ensembl" id="ENSBTAT00000123940.1">
    <property type="protein sequence ID" value="ENSBTAP00000076119.1"/>
    <property type="gene ID" value="ENSBTAG00000012407.7"/>
</dbReference>
<evidence type="ECO:0000256" key="1">
    <source>
        <dbReference type="ARBA" id="ARBA00004123"/>
    </source>
</evidence>
<dbReference type="InterPro" id="IPR018122">
    <property type="entry name" value="TF_fork_head_CS_1"/>
</dbReference>
<dbReference type="GO" id="GO:0019904">
    <property type="term" value="F:protein domain specific binding"/>
    <property type="evidence" value="ECO:0007669"/>
    <property type="project" value="InterPro"/>
</dbReference>
<dbReference type="InterPro" id="IPR030456">
    <property type="entry name" value="TF_fork_head_CS_2"/>
</dbReference>
<dbReference type="PANTHER" id="PTHR11829">
    <property type="entry name" value="FORKHEAD BOX PROTEIN"/>
    <property type="match status" value="1"/>
</dbReference>
<dbReference type="SMART" id="SM00339">
    <property type="entry name" value="FH"/>
    <property type="match status" value="1"/>
</dbReference>
<feature type="domain" description="Fork-head" evidence="6">
    <location>
        <begin position="159"/>
        <end position="253"/>
    </location>
</feature>
<evidence type="ECO:0000256" key="4">
    <source>
        <dbReference type="PROSITE-ProRule" id="PRU00089"/>
    </source>
</evidence>
<evidence type="ECO:0000259" key="6">
    <source>
        <dbReference type="PROSITE" id="PS50039"/>
    </source>
</evidence>
<feature type="DNA-binding region" description="Fork-head" evidence="4">
    <location>
        <begin position="159"/>
        <end position="253"/>
    </location>
</feature>
<keyword evidence="2 4" id="KW-0238">DNA-binding</keyword>
<dbReference type="GeneTree" id="ENSGT00940000155999"/>
<dbReference type="SUPFAM" id="SSF46785">
    <property type="entry name" value="Winged helix' DNA-binding domain"/>
    <property type="match status" value="1"/>
</dbReference>
<comment type="subcellular location">
    <subcellularLocation>
        <location evidence="1 4">Nucleus</location>
    </subcellularLocation>
</comment>
<dbReference type="GO" id="GO:0003700">
    <property type="term" value="F:DNA-binding transcription factor activity"/>
    <property type="evidence" value="ECO:0007669"/>
    <property type="project" value="InterPro"/>
</dbReference>
<dbReference type="GO" id="GO:0043565">
    <property type="term" value="F:sequence-specific DNA binding"/>
    <property type="evidence" value="ECO:0007669"/>
    <property type="project" value="InterPro"/>
</dbReference>
<dbReference type="InterPro" id="IPR013638">
    <property type="entry name" value="Fork-head_N"/>
</dbReference>
<feature type="region of interest" description="Disordered" evidence="5">
    <location>
        <begin position="266"/>
        <end position="424"/>
    </location>
</feature>
<dbReference type="Proteomes" id="UP000009136">
    <property type="component" value="Chromosome 13"/>
</dbReference>
<dbReference type="Pfam" id="PF08430">
    <property type="entry name" value="Forkhead_N"/>
    <property type="match status" value="1"/>
</dbReference>
<reference evidence="7" key="3">
    <citation type="submission" date="2025-09" db="UniProtKB">
        <authorList>
            <consortium name="Ensembl"/>
        </authorList>
    </citation>
    <scope>IDENTIFICATION</scope>
    <source>
        <strain evidence="7">Hereford</strain>
    </source>
</reference>
<dbReference type="PRINTS" id="PR00053">
    <property type="entry name" value="FORKHEAD"/>
</dbReference>
<protein>
    <submittedName>
        <fullName evidence="7">Forkhead box A2</fullName>
    </submittedName>
</protein>
<dbReference type="PROSITE" id="PS00657">
    <property type="entry name" value="FORK_HEAD_1"/>
    <property type="match status" value="1"/>
</dbReference>
<dbReference type="InterPro" id="IPR001766">
    <property type="entry name" value="Fork_head_dom"/>
</dbReference>
<evidence type="ECO:0000256" key="3">
    <source>
        <dbReference type="ARBA" id="ARBA00023242"/>
    </source>
</evidence>